<dbReference type="PANTHER" id="PTHR10519:SF46">
    <property type="entry name" value="METABOTROPIC GABA-B RECEPTOR SUBTYPE 3, ISOFORM A"/>
    <property type="match status" value="1"/>
</dbReference>
<protein>
    <submittedName>
        <fullName evidence="6">Uncharacterized protein LOC106815467</fullName>
    </submittedName>
</protein>
<gene>
    <name evidence="6" type="primary">LOC106815467</name>
</gene>
<proteinExistence type="predicted"/>
<accession>A0ABM1ET99</accession>
<evidence type="ECO:0000256" key="1">
    <source>
        <dbReference type="ARBA" id="ARBA00023040"/>
    </source>
</evidence>
<sequence>MERRNRHNRAPEHGMFWMAAGMVIRVTELAEGKTAPKLPVRRCAEAVEGLHIRANSSTRINGGPRDRPFPTLTNEAFQEQLRRKKMEMGVVADSSFQTQTYDAVWAMAATMKKSELKWIAEGQPYRLKNFSYDNATGKPMTDTMFSIMGNLDFVGVSGPISFAGPDRRGVSAFYQNQGRKL</sequence>
<keyword evidence="2" id="KW-0675">Receptor</keyword>
<dbReference type="GeneID" id="106815467"/>
<dbReference type="PANTHER" id="PTHR10519">
    <property type="entry name" value="GABA-B RECEPTOR"/>
    <property type="match status" value="1"/>
</dbReference>
<dbReference type="Proteomes" id="UP000695022">
    <property type="component" value="Unplaced"/>
</dbReference>
<keyword evidence="4" id="KW-0807">Transducer</keyword>
<evidence type="ECO:0000313" key="6">
    <source>
        <dbReference type="RefSeq" id="XP_014675420.1"/>
    </source>
</evidence>
<evidence type="ECO:0000313" key="5">
    <source>
        <dbReference type="Proteomes" id="UP000695022"/>
    </source>
</evidence>
<keyword evidence="5" id="KW-1185">Reference proteome</keyword>
<evidence type="ECO:0000256" key="2">
    <source>
        <dbReference type="ARBA" id="ARBA00023170"/>
    </source>
</evidence>
<dbReference type="InterPro" id="IPR028082">
    <property type="entry name" value="Peripla_BP_I"/>
</dbReference>
<evidence type="ECO:0000256" key="4">
    <source>
        <dbReference type="ARBA" id="ARBA00023224"/>
    </source>
</evidence>
<evidence type="ECO:0000256" key="3">
    <source>
        <dbReference type="ARBA" id="ARBA00023180"/>
    </source>
</evidence>
<keyword evidence="1" id="KW-0297">G-protein coupled receptor</keyword>
<dbReference type="SUPFAM" id="SSF53822">
    <property type="entry name" value="Periplasmic binding protein-like I"/>
    <property type="match status" value="1"/>
</dbReference>
<dbReference type="Gene3D" id="3.40.50.2300">
    <property type="match status" value="2"/>
</dbReference>
<organism evidence="5 6">
    <name type="scientific">Priapulus caudatus</name>
    <name type="common">Priapulid worm</name>
    <dbReference type="NCBI Taxonomy" id="37621"/>
    <lineage>
        <taxon>Eukaryota</taxon>
        <taxon>Metazoa</taxon>
        <taxon>Ecdysozoa</taxon>
        <taxon>Scalidophora</taxon>
        <taxon>Priapulida</taxon>
        <taxon>Priapulimorpha</taxon>
        <taxon>Priapulimorphida</taxon>
        <taxon>Priapulidae</taxon>
        <taxon>Priapulus</taxon>
    </lineage>
</organism>
<dbReference type="InterPro" id="IPR002455">
    <property type="entry name" value="GPCR3_GABA-B"/>
</dbReference>
<dbReference type="RefSeq" id="XP_014675420.1">
    <property type="nucleotide sequence ID" value="XM_014819934.1"/>
</dbReference>
<keyword evidence="3" id="KW-0325">Glycoprotein</keyword>
<name>A0ABM1ET99_PRICU</name>
<reference evidence="6" key="1">
    <citation type="submission" date="2025-08" db="UniProtKB">
        <authorList>
            <consortium name="RefSeq"/>
        </authorList>
    </citation>
    <scope>IDENTIFICATION</scope>
</reference>